<protein>
    <recommendedName>
        <fullName evidence="7">Tumor protein D55</fullName>
    </recommendedName>
</protein>
<feature type="region of interest" description="Disordered" evidence="4">
    <location>
        <begin position="246"/>
        <end position="296"/>
    </location>
</feature>
<organism evidence="5 6">
    <name type="scientific">Cnephaeus nilssonii</name>
    <name type="common">Northern bat</name>
    <name type="synonym">Eptesicus nilssonii</name>
    <dbReference type="NCBI Taxonomy" id="3371016"/>
    <lineage>
        <taxon>Eukaryota</taxon>
        <taxon>Metazoa</taxon>
        <taxon>Chordata</taxon>
        <taxon>Craniata</taxon>
        <taxon>Vertebrata</taxon>
        <taxon>Euteleostomi</taxon>
        <taxon>Mammalia</taxon>
        <taxon>Eutheria</taxon>
        <taxon>Laurasiatheria</taxon>
        <taxon>Chiroptera</taxon>
        <taxon>Yangochiroptera</taxon>
        <taxon>Vespertilionidae</taxon>
        <taxon>Cnephaeus</taxon>
    </lineage>
</organism>
<dbReference type="GO" id="GO:0005737">
    <property type="term" value="C:cytoplasm"/>
    <property type="evidence" value="ECO:0007669"/>
    <property type="project" value="TreeGrafter"/>
</dbReference>
<evidence type="ECO:0008006" key="7">
    <source>
        <dbReference type="Google" id="ProtNLM"/>
    </source>
</evidence>
<sequence length="296" mass="32634">MSKHHYECGRHKGLSLGSTAWTPRVWLSTLRSRSSMRGWWRPFHPPRYGSLRPRVPPYPQESDYSDLDFYSPGQDYFSTSHEFDSLYLELDLDSVNEDLSQPVTGAMTETSAGAYEPHPPTKPEDLTEAEQKKLKSELAKLEAEIVTLRHALAAKERHCVELKRKLGLTALVGLKQNLSKSWHEVQVSNAYMKQKTSAALSTMGSAISKKLGDMKKSATFRSFEGLVGTIKSRVAGGRELDNDFLPSSAGCGDDWSPVSGNRDDSPPITGSENDSVPGSGDDLVTGTGDDLLPFLE</sequence>
<accession>A0AA40HNL2</accession>
<name>A0AA40HNL2_CNENI</name>
<evidence type="ECO:0000256" key="3">
    <source>
        <dbReference type="SAM" id="Coils"/>
    </source>
</evidence>
<dbReference type="Proteomes" id="UP001177744">
    <property type="component" value="Unassembled WGS sequence"/>
</dbReference>
<evidence type="ECO:0000256" key="1">
    <source>
        <dbReference type="ARBA" id="ARBA00005702"/>
    </source>
</evidence>
<dbReference type="PANTHER" id="PTHR19307:SF5">
    <property type="entry name" value="TUMOR PROTEIN D55"/>
    <property type="match status" value="1"/>
</dbReference>
<dbReference type="Pfam" id="PF04201">
    <property type="entry name" value="TPD52"/>
    <property type="match status" value="1"/>
</dbReference>
<comment type="caution">
    <text evidence="5">The sequence shown here is derived from an EMBL/GenBank/DDBJ whole genome shotgun (WGS) entry which is preliminary data.</text>
</comment>
<feature type="compositionally biased region" description="Low complexity" evidence="4">
    <location>
        <begin position="278"/>
        <end position="296"/>
    </location>
</feature>
<evidence type="ECO:0000256" key="2">
    <source>
        <dbReference type="ARBA" id="ARBA00023054"/>
    </source>
</evidence>
<dbReference type="AlphaFoldDB" id="A0AA40HNL2"/>
<keyword evidence="6" id="KW-1185">Reference proteome</keyword>
<comment type="similarity">
    <text evidence="1">Belongs to the TPD52 family.</text>
</comment>
<feature type="coiled-coil region" evidence="3">
    <location>
        <begin position="124"/>
        <end position="158"/>
    </location>
</feature>
<gene>
    <name evidence="5" type="ORF">QTO34_005517</name>
</gene>
<evidence type="ECO:0000256" key="4">
    <source>
        <dbReference type="SAM" id="MobiDB-lite"/>
    </source>
</evidence>
<dbReference type="PANTHER" id="PTHR19307">
    <property type="entry name" value="TUMOR PROTEIN D52"/>
    <property type="match status" value="1"/>
</dbReference>
<evidence type="ECO:0000313" key="5">
    <source>
        <dbReference type="EMBL" id="KAK1334511.1"/>
    </source>
</evidence>
<evidence type="ECO:0000313" key="6">
    <source>
        <dbReference type="Proteomes" id="UP001177744"/>
    </source>
</evidence>
<proteinExistence type="inferred from homology"/>
<dbReference type="InterPro" id="IPR007327">
    <property type="entry name" value="TPD52"/>
</dbReference>
<reference evidence="5" key="1">
    <citation type="submission" date="2023-06" db="EMBL/GenBank/DDBJ databases">
        <title>Reference genome for the Northern bat (Eptesicus nilssonii), a most northern bat species.</title>
        <authorList>
            <person name="Laine V.N."/>
            <person name="Pulliainen A.T."/>
            <person name="Lilley T.M."/>
        </authorList>
    </citation>
    <scope>NUCLEOTIDE SEQUENCE</scope>
    <source>
        <strain evidence="5">BLF_Eptnil</strain>
        <tissue evidence="5">Kidney</tissue>
    </source>
</reference>
<dbReference type="EMBL" id="JAULJE010000015">
    <property type="protein sequence ID" value="KAK1334511.1"/>
    <property type="molecule type" value="Genomic_DNA"/>
</dbReference>
<keyword evidence="2 3" id="KW-0175">Coiled coil</keyword>